<dbReference type="Gene3D" id="3.40.50.300">
    <property type="entry name" value="P-loop containing nucleotide triphosphate hydrolases"/>
    <property type="match status" value="1"/>
</dbReference>
<proteinExistence type="predicted"/>
<dbReference type="CDD" id="cd19490">
    <property type="entry name" value="XRCC2"/>
    <property type="match status" value="1"/>
</dbReference>
<feature type="domain" description="RecA family profile 1" evidence="1">
    <location>
        <begin position="16"/>
        <end position="199"/>
    </location>
</feature>
<organism evidence="2 3">
    <name type="scientific">Hymenochirus boettgeri</name>
    <name type="common">Congo dwarf clawed frog</name>
    <dbReference type="NCBI Taxonomy" id="247094"/>
    <lineage>
        <taxon>Eukaryota</taxon>
        <taxon>Metazoa</taxon>
        <taxon>Chordata</taxon>
        <taxon>Craniata</taxon>
        <taxon>Vertebrata</taxon>
        <taxon>Euteleostomi</taxon>
        <taxon>Amphibia</taxon>
        <taxon>Batrachia</taxon>
        <taxon>Anura</taxon>
        <taxon>Pipoidea</taxon>
        <taxon>Pipidae</taxon>
        <taxon>Pipinae</taxon>
        <taxon>Hymenochirus</taxon>
    </lineage>
</organism>
<dbReference type="PROSITE" id="PS50162">
    <property type="entry name" value="RECA_2"/>
    <property type="match status" value="1"/>
</dbReference>
<evidence type="ECO:0000259" key="1">
    <source>
        <dbReference type="PROSITE" id="PS50162"/>
    </source>
</evidence>
<sequence length="279" mass="31676">MGDGVRQAETGTQLLSRVEGRPSLMEIEPLLFATEGCPSHGEIVEFYGSEGTGKTEMLCHLISRCILPKSDGGLQVEVIYIDTDYHFDMLRLVTILEHKLSQNTEEIVKQCLARFFLVYCNSSAQLLLTLYSLENMFCSHPSLCLLLIDSISSFYWIDRSNGGENIGKQERNLRKCAELLDKLLKEYKLVLFASTKAIMQKCTSDPGEGSSNSIKQNSSNLDYKPYLCRLWQQVTAHRILFSKESKNDHQIFHLTSCHLKSKNSIKRTFKITESGVQFL</sequence>
<dbReference type="GO" id="GO:0042148">
    <property type="term" value="P:DNA strand invasion"/>
    <property type="evidence" value="ECO:0007669"/>
    <property type="project" value="TreeGrafter"/>
</dbReference>
<name>A0A8T2JJE8_9PIPI</name>
<dbReference type="InterPro" id="IPR020588">
    <property type="entry name" value="RecA_ATP-bd"/>
</dbReference>
<dbReference type="GO" id="GO:0000400">
    <property type="term" value="F:four-way junction DNA binding"/>
    <property type="evidence" value="ECO:0007669"/>
    <property type="project" value="TreeGrafter"/>
</dbReference>
<dbReference type="OrthoDB" id="420422at2759"/>
<dbReference type="Proteomes" id="UP000812440">
    <property type="component" value="Chromosome 6"/>
</dbReference>
<dbReference type="InterPro" id="IPR027417">
    <property type="entry name" value="P-loop_NTPase"/>
</dbReference>
<comment type="caution">
    <text evidence="2">The sequence shown here is derived from an EMBL/GenBank/DDBJ whole genome shotgun (WGS) entry which is preliminary data.</text>
</comment>
<dbReference type="InterPro" id="IPR030547">
    <property type="entry name" value="XRCC2"/>
</dbReference>
<evidence type="ECO:0000313" key="3">
    <source>
        <dbReference type="Proteomes" id="UP000812440"/>
    </source>
</evidence>
<dbReference type="AlphaFoldDB" id="A0A8T2JJE8"/>
<protein>
    <recommendedName>
        <fullName evidence="1">RecA family profile 1 domain-containing protein</fullName>
    </recommendedName>
</protein>
<dbReference type="GO" id="GO:0005524">
    <property type="term" value="F:ATP binding"/>
    <property type="evidence" value="ECO:0007669"/>
    <property type="project" value="InterPro"/>
</dbReference>
<dbReference type="GO" id="GO:0005657">
    <property type="term" value="C:replication fork"/>
    <property type="evidence" value="ECO:0007669"/>
    <property type="project" value="InterPro"/>
</dbReference>
<dbReference type="GO" id="GO:0140664">
    <property type="term" value="F:ATP-dependent DNA damage sensor activity"/>
    <property type="evidence" value="ECO:0007669"/>
    <property type="project" value="InterPro"/>
</dbReference>
<accession>A0A8T2JJE8</accession>
<dbReference type="InterPro" id="IPR013632">
    <property type="entry name" value="Rad51_C"/>
</dbReference>
<gene>
    <name evidence="2" type="ORF">GDO86_012121</name>
</gene>
<dbReference type="PANTHER" id="PTHR46644:SF2">
    <property type="entry name" value="DNA REPAIR PROTEIN XRCC2"/>
    <property type="match status" value="1"/>
</dbReference>
<dbReference type="GO" id="GO:0000724">
    <property type="term" value="P:double-strand break repair via homologous recombination"/>
    <property type="evidence" value="ECO:0007669"/>
    <property type="project" value="InterPro"/>
</dbReference>
<dbReference type="GO" id="GO:0033063">
    <property type="term" value="C:Rad51B-Rad51C-Rad51D-XRCC2 complex"/>
    <property type="evidence" value="ECO:0007669"/>
    <property type="project" value="InterPro"/>
</dbReference>
<dbReference type="Pfam" id="PF08423">
    <property type="entry name" value="Rad51"/>
    <property type="match status" value="1"/>
</dbReference>
<reference evidence="2" key="1">
    <citation type="thesis" date="2020" institute="ProQuest LLC" country="789 East Eisenhower Parkway, Ann Arbor, MI, USA">
        <title>Comparative Genomics and Chromosome Evolution.</title>
        <authorList>
            <person name="Mudd A.B."/>
        </authorList>
    </citation>
    <scope>NUCLEOTIDE SEQUENCE</scope>
    <source>
        <strain evidence="2">Female2</strain>
        <tissue evidence="2">Blood</tissue>
    </source>
</reference>
<dbReference type="SUPFAM" id="SSF52540">
    <property type="entry name" value="P-loop containing nucleoside triphosphate hydrolases"/>
    <property type="match status" value="1"/>
</dbReference>
<dbReference type="PANTHER" id="PTHR46644">
    <property type="entry name" value="DNA REPAIR PROTEIN XRCC2"/>
    <property type="match status" value="1"/>
</dbReference>
<keyword evidence="3" id="KW-1185">Reference proteome</keyword>
<evidence type="ECO:0000313" key="2">
    <source>
        <dbReference type="EMBL" id="KAG8443594.1"/>
    </source>
</evidence>
<dbReference type="EMBL" id="JAACNH010000005">
    <property type="protein sequence ID" value="KAG8443594.1"/>
    <property type="molecule type" value="Genomic_DNA"/>
</dbReference>
<dbReference type="GO" id="GO:0005813">
    <property type="term" value="C:centrosome"/>
    <property type="evidence" value="ECO:0007669"/>
    <property type="project" value="TreeGrafter"/>
</dbReference>